<sequence>MHVGQVGWSLTTLPLRGQDPTFQIHSTSFSGDSHLCVQADFQESGVASILHEGLQLPSIDNLVSIVRTHRKRKDRTLSGLLYFQLCQYGLETDEDIGNHLVPMLVTCGNLSTAQQIFQKIPYQGEHAWTSLLQGYVEYGVSHLAFQAFQKMQARNVHPTTHTFVALIKASEDLRDVKRGQELHAAVVERGGGGLGLFRGDAL</sequence>
<evidence type="ECO:0000256" key="1">
    <source>
        <dbReference type="ARBA" id="ARBA00022737"/>
    </source>
</evidence>
<dbReference type="GO" id="GO:0003723">
    <property type="term" value="F:RNA binding"/>
    <property type="evidence" value="ECO:0007669"/>
    <property type="project" value="InterPro"/>
</dbReference>
<name>A0A9D4ZLC1_ADICA</name>
<dbReference type="PANTHER" id="PTHR47926">
    <property type="entry name" value="PENTATRICOPEPTIDE REPEAT-CONTAINING PROTEIN"/>
    <property type="match status" value="1"/>
</dbReference>
<proteinExistence type="predicted"/>
<dbReference type="Pfam" id="PF13041">
    <property type="entry name" value="PPR_2"/>
    <property type="match status" value="1"/>
</dbReference>
<dbReference type="InterPro" id="IPR002885">
    <property type="entry name" value="PPR_rpt"/>
</dbReference>
<dbReference type="NCBIfam" id="TIGR00756">
    <property type="entry name" value="PPR"/>
    <property type="match status" value="1"/>
</dbReference>
<organism evidence="3 4">
    <name type="scientific">Adiantum capillus-veneris</name>
    <name type="common">Maidenhair fern</name>
    <dbReference type="NCBI Taxonomy" id="13818"/>
    <lineage>
        <taxon>Eukaryota</taxon>
        <taxon>Viridiplantae</taxon>
        <taxon>Streptophyta</taxon>
        <taxon>Embryophyta</taxon>
        <taxon>Tracheophyta</taxon>
        <taxon>Polypodiopsida</taxon>
        <taxon>Polypodiidae</taxon>
        <taxon>Polypodiales</taxon>
        <taxon>Pteridineae</taxon>
        <taxon>Pteridaceae</taxon>
        <taxon>Vittarioideae</taxon>
        <taxon>Adiantum</taxon>
    </lineage>
</organism>
<dbReference type="PANTHER" id="PTHR47926:SF477">
    <property type="entry name" value="PENTATRICOPEPTIDE REPEAT-CONTAINING PROTEIN"/>
    <property type="match status" value="1"/>
</dbReference>
<dbReference type="Proteomes" id="UP000886520">
    <property type="component" value="Chromosome 5"/>
</dbReference>
<dbReference type="GO" id="GO:0009451">
    <property type="term" value="P:RNA modification"/>
    <property type="evidence" value="ECO:0007669"/>
    <property type="project" value="InterPro"/>
</dbReference>
<dbReference type="InterPro" id="IPR011990">
    <property type="entry name" value="TPR-like_helical_dom_sf"/>
</dbReference>
<keyword evidence="1" id="KW-0677">Repeat</keyword>
<dbReference type="PROSITE" id="PS51375">
    <property type="entry name" value="PPR"/>
    <property type="match status" value="1"/>
</dbReference>
<dbReference type="OrthoDB" id="185373at2759"/>
<evidence type="ECO:0008006" key="5">
    <source>
        <dbReference type="Google" id="ProtNLM"/>
    </source>
</evidence>
<dbReference type="Gene3D" id="1.25.40.10">
    <property type="entry name" value="Tetratricopeptide repeat domain"/>
    <property type="match status" value="1"/>
</dbReference>
<accession>A0A9D4ZLC1</accession>
<feature type="repeat" description="PPR" evidence="2">
    <location>
        <begin position="124"/>
        <end position="158"/>
    </location>
</feature>
<dbReference type="EMBL" id="JABFUD020000005">
    <property type="protein sequence ID" value="KAI5079913.1"/>
    <property type="molecule type" value="Genomic_DNA"/>
</dbReference>
<evidence type="ECO:0000313" key="4">
    <source>
        <dbReference type="Proteomes" id="UP000886520"/>
    </source>
</evidence>
<dbReference type="AlphaFoldDB" id="A0A9D4ZLC1"/>
<gene>
    <name evidence="3" type="ORF">GOP47_0005392</name>
</gene>
<dbReference type="InterPro" id="IPR046960">
    <property type="entry name" value="PPR_At4g14850-like_plant"/>
</dbReference>
<protein>
    <recommendedName>
        <fullName evidence="5">Pentatricopeptide repeat-containing protein</fullName>
    </recommendedName>
</protein>
<evidence type="ECO:0000313" key="3">
    <source>
        <dbReference type="EMBL" id="KAI5079913.1"/>
    </source>
</evidence>
<keyword evidence="4" id="KW-1185">Reference proteome</keyword>
<evidence type="ECO:0000256" key="2">
    <source>
        <dbReference type="PROSITE-ProRule" id="PRU00708"/>
    </source>
</evidence>
<reference evidence="3 4" key="1">
    <citation type="submission" date="2021-01" db="EMBL/GenBank/DDBJ databases">
        <title>Adiantum capillus-veneris genome.</title>
        <authorList>
            <person name="Fang Y."/>
            <person name="Liao Q."/>
        </authorList>
    </citation>
    <scope>NUCLEOTIDE SEQUENCE [LARGE SCALE GENOMIC DNA]</scope>
    <source>
        <strain evidence="3">H3</strain>
        <tissue evidence="3">Leaf</tissue>
    </source>
</reference>
<comment type="caution">
    <text evidence="3">The sequence shown here is derived from an EMBL/GenBank/DDBJ whole genome shotgun (WGS) entry which is preliminary data.</text>
</comment>